<dbReference type="SUPFAM" id="SSF47336">
    <property type="entry name" value="ACP-like"/>
    <property type="match status" value="1"/>
</dbReference>
<dbReference type="AlphaFoldDB" id="A0A9P4LX27"/>
<evidence type="ECO:0000259" key="4">
    <source>
        <dbReference type="PROSITE" id="PS50075"/>
    </source>
</evidence>
<reference evidence="5" key="1">
    <citation type="journal article" date="2020" name="Stud. Mycol.">
        <title>101 Dothideomycetes genomes: a test case for predicting lifestyles and emergence of pathogens.</title>
        <authorList>
            <person name="Haridas S."/>
            <person name="Albert R."/>
            <person name="Binder M."/>
            <person name="Bloem J."/>
            <person name="Labutti K."/>
            <person name="Salamov A."/>
            <person name="Andreopoulos B."/>
            <person name="Baker S."/>
            <person name="Barry K."/>
            <person name="Bills G."/>
            <person name="Bluhm B."/>
            <person name="Cannon C."/>
            <person name="Castanera R."/>
            <person name="Culley D."/>
            <person name="Daum C."/>
            <person name="Ezra D."/>
            <person name="Gonzalez J."/>
            <person name="Henrissat B."/>
            <person name="Kuo A."/>
            <person name="Liang C."/>
            <person name="Lipzen A."/>
            <person name="Lutzoni F."/>
            <person name="Magnuson J."/>
            <person name="Mondo S."/>
            <person name="Nolan M."/>
            <person name="Ohm R."/>
            <person name="Pangilinan J."/>
            <person name="Park H.-J."/>
            <person name="Ramirez L."/>
            <person name="Alfaro M."/>
            <person name="Sun H."/>
            <person name="Tritt A."/>
            <person name="Yoshinaga Y."/>
            <person name="Zwiers L.-H."/>
            <person name="Turgeon B."/>
            <person name="Goodwin S."/>
            <person name="Spatafora J."/>
            <person name="Crous P."/>
            <person name="Grigoriev I."/>
        </authorList>
    </citation>
    <scope>NUCLEOTIDE SEQUENCE</scope>
    <source>
        <strain evidence="5">CBS 121410</strain>
    </source>
</reference>
<dbReference type="InterPro" id="IPR042099">
    <property type="entry name" value="ANL_N_sf"/>
</dbReference>
<dbReference type="InterPro" id="IPR051414">
    <property type="entry name" value="Adenylate-forming_Reductase"/>
</dbReference>
<dbReference type="OrthoDB" id="429813at2759"/>
<dbReference type="SUPFAM" id="SSF56801">
    <property type="entry name" value="Acetyl-CoA synthetase-like"/>
    <property type="match status" value="1"/>
</dbReference>
<dbReference type="Gene3D" id="3.40.50.720">
    <property type="entry name" value="NAD(P)-binding Rossmann-like Domain"/>
    <property type="match status" value="1"/>
</dbReference>
<keyword evidence="3" id="KW-1133">Transmembrane helix</keyword>
<proteinExistence type="predicted"/>
<dbReference type="InterPro" id="IPR000873">
    <property type="entry name" value="AMP-dep_synth/lig_dom"/>
</dbReference>
<organism evidence="5 6">
    <name type="scientific">Saccharata proteae CBS 121410</name>
    <dbReference type="NCBI Taxonomy" id="1314787"/>
    <lineage>
        <taxon>Eukaryota</taxon>
        <taxon>Fungi</taxon>
        <taxon>Dikarya</taxon>
        <taxon>Ascomycota</taxon>
        <taxon>Pezizomycotina</taxon>
        <taxon>Dothideomycetes</taxon>
        <taxon>Dothideomycetes incertae sedis</taxon>
        <taxon>Botryosphaeriales</taxon>
        <taxon>Saccharataceae</taxon>
        <taxon>Saccharata</taxon>
    </lineage>
</organism>
<evidence type="ECO:0000256" key="2">
    <source>
        <dbReference type="ARBA" id="ARBA00022553"/>
    </source>
</evidence>
<keyword evidence="2" id="KW-0597">Phosphoprotein</keyword>
<keyword evidence="1" id="KW-0596">Phosphopantetheine</keyword>
<dbReference type="InterPro" id="IPR020845">
    <property type="entry name" value="AMP-binding_CS"/>
</dbReference>
<evidence type="ECO:0000256" key="3">
    <source>
        <dbReference type="SAM" id="Phobius"/>
    </source>
</evidence>
<evidence type="ECO:0000313" key="6">
    <source>
        <dbReference type="Proteomes" id="UP000799776"/>
    </source>
</evidence>
<comment type="caution">
    <text evidence="5">The sequence shown here is derived from an EMBL/GenBank/DDBJ whole genome shotgun (WGS) entry which is preliminary data.</text>
</comment>
<dbReference type="EMBL" id="ML978721">
    <property type="protein sequence ID" value="KAF2087179.1"/>
    <property type="molecule type" value="Genomic_DNA"/>
</dbReference>
<keyword evidence="3" id="KW-0812">Transmembrane</keyword>
<accession>A0A9P4LX27</accession>
<dbReference type="InterPro" id="IPR036736">
    <property type="entry name" value="ACP-like_sf"/>
</dbReference>
<evidence type="ECO:0000313" key="5">
    <source>
        <dbReference type="EMBL" id="KAF2087179.1"/>
    </source>
</evidence>
<dbReference type="Gene3D" id="1.10.1200.10">
    <property type="entry name" value="ACP-like"/>
    <property type="match status" value="1"/>
</dbReference>
<dbReference type="PANTHER" id="PTHR43439">
    <property type="entry name" value="PHENYLACETATE-COENZYME A LIGASE"/>
    <property type="match status" value="1"/>
</dbReference>
<dbReference type="Pfam" id="PF00501">
    <property type="entry name" value="AMP-binding"/>
    <property type="match status" value="1"/>
</dbReference>
<dbReference type="Pfam" id="PF23562">
    <property type="entry name" value="AMP-binding_C_3"/>
    <property type="match status" value="1"/>
</dbReference>
<feature type="domain" description="Carrier" evidence="4">
    <location>
        <begin position="551"/>
        <end position="629"/>
    </location>
</feature>
<dbReference type="Proteomes" id="UP000799776">
    <property type="component" value="Unassembled WGS sequence"/>
</dbReference>
<feature type="transmembrane region" description="Helical" evidence="3">
    <location>
        <begin position="81"/>
        <end position="105"/>
    </location>
</feature>
<dbReference type="Pfam" id="PF07993">
    <property type="entry name" value="NAD_binding_4"/>
    <property type="match status" value="1"/>
</dbReference>
<dbReference type="InterPro" id="IPR009081">
    <property type="entry name" value="PP-bd_ACP"/>
</dbReference>
<gene>
    <name evidence="5" type="ORF">K490DRAFT_42409</name>
</gene>
<keyword evidence="3" id="KW-0472">Membrane</keyword>
<dbReference type="Pfam" id="PF00550">
    <property type="entry name" value="PP-binding"/>
    <property type="match status" value="1"/>
</dbReference>
<dbReference type="PROSITE" id="PS00012">
    <property type="entry name" value="PHOSPHOPANTETHEINE"/>
    <property type="match status" value="1"/>
</dbReference>
<dbReference type="PANTHER" id="PTHR43439:SF2">
    <property type="entry name" value="ENZYME, PUTATIVE (JCVI)-RELATED"/>
    <property type="match status" value="1"/>
</dbReference>
<dbReference type="PROSITE" id="PS00455">
    <property type="entry name" value="AMP_BINDING"/>
    <property type="match status" value="1"/>
</dbReference>
<dbReference type="InterPro" id="IPR036291">
    <property type="entry name" value="NAD(P)-bd_dom_sf"/>
</dbReference>
<dbReference type="InterPro" id="IPR013120">
    <property type="entry name" value="FAR_NAD-bd"/>
</dbReference>
<dbReference type="Gene3D" id="3.40.50.12780">
    <property type="entry name" value="N-terminal domain of ligase-like"/>
    <property type="match status" value="1"/>
</dbReference>
<dbReference type="InterPro" id="IPR006162">
    <property type="entry name" value="Ppantetheine_attach_site"/>
</dbReference>
<keyword evidence="6" id="KW-1185">Reference proteome</keyword>
<dbReference type="SUPFAM" id="SSF51735">
    <property type="entry name" value="NAD(P)-binding Rossmann-fold domains"/>
    <property type="match status" value="1"/>
</dbReference>
<protein>
    <submittedName>
        <fullName evidence="5">NRPS-like enzyme</fullName>
    </submittedName>
</protein>
<evidence type="ECO:0000256" key="1">
    <source>
        <dbReference type="ARBA" id="ARBA00022450"/>
    </source>
</evidence>
<dbReference type="PROSITE" id="PS50075">
    <property type="entry name" value="CARRIER"/>
    <property type="match status" value="1"/>
</dbReference>
<name>A0A9P4LX27_9PEZI</name>
<sequence length="1033" mass="114518">MAHLSPDRIQELVARYGKLDLIDDLPRVRAQDEVQEPILGYPRSEKGATDYEVFTGRELDQMVNAAARALMKRGFKPNERGTVALFAPSNLNFVVTFFALLRLGYTVLFLSIRLASPACLNLLDSSGCDAILHGHTPNILSTVVDIKAERRTVQLQPILERNEYSGPDADHEPLFREVDREKESTRVALILHSSGSTGLPKPLILSHKGMFSTLLAGAGMKAFNALPWYHLHGLITSFQAMWMRKTAYMYSSSLPLTADNLIGVLESVRPEILHSVPYVVKLLGEQQRGVDTMKACKRVTVAGSRCPDDLGDRLVREGVKLGNILGLTEVGHVGDSIQRAEGDDAWNYIRIYENIRPFVYMKPVGDNTYESVYLHGHPALLVSNSDDPPMSYHSKDLFTPHPTLPDRWKYVSRDDDRITLLNGEKVMPLTMEGRIREDPLVRDAVMFGIDKPLPGILIFQAAAAGGMSDDEYLSEIWPAIQDANTHADEFAQITREMVSILPPEVSYPATDKGNIIRAQVYRVFEDIIADLYERHDNGHHEEGPKISPSEFDLKSLEEYLMVTFEDHLKVRLTDSNSDLFKYGVDSLRALQMRRLLQKNLDLGPHKLPTNIVYDTGTVAKLAKYLYAVGSGESIKEDNETSKMEEMIAKYSRFRKHESGQGKGTDEGEVAILTGATGSIGAHVLSQLLNSDRIRHVYCLVRGTDPSLRVTESLSKRGLEITSCNSGKMTALVSDLSQPNLGLWPEMIEKLRSSVSVIVHAAWPVMFNIGLESFEPQIVGLHNLLQFSLDVARPAPTRLFFCSSVSTAFGAKPPASIPEDFIDDLSLPSPMGYSRSKFVAEHVIKNARAAGASATVLRIGQVVGDKSTGDWNEQEAIPLMIRSALTLKILPELNQQSCAWIPVDTLAHAVLELALRPVDALSPVYNMVNPQTFDWTRELLPALRSAGMSFDSVPLDAWLEKLQAGAESGAEAQNPAVKLVQYFRDAYAKESSEGDIKFQTEKATGDCSALGAAPNPITEGYVEKFVQVWMGKWN</sequence>